<dbReference type="AlphaFoldDB" id="W7LAT0"/>
<evidence type="ECO:0000256" key="1">
    <source>
        <dbReference type="ARBA" id="ARBA00001933"/>
    </source>
</evidence>
<evidence type="ECO:0000256" key="4">
    <source>
        <dbReference type="ARBA" id="ARBA00022898"/>
    </source>
</evidence>
<reference evidence="10" key="1">
    <citation type="submission" date="2013-03" db="EMBL/GenBank/DDBJ databases">
        <title>Draft genome sequence of Bacillus firmus DS1.</title>
        <authorList>
            <person name="Peng D."/>
            <person name="Zhu L."/>
            <person name="Sun M."/>
        </authorList>
    </citation>
    <scope>NUCLEOTIDE SEQUENCE [LARGE SCALE GENOMIC DNA]</scope>
    <source>
        <strain evidence="10">DS1</strain>
    </source>
</reference>
<comment type="caution">
    <text evidence="9">The sequence shown here is derived from an EMBL/GenBank/DDBJ whole genome shotgun (WGS) entry which is preliminary data.</text>
</comment>
<name>W7LAT0_CYTFI</name>
<accession>W7LAT0</accession>
<comment type="similarity">
    <text evidence="2">In the C-terminal section; belongs to the class-I pyridoxal-phosphate-dependent aminotransferase family.</text>
</comment>
<dbReference type="Pfam" id="PF00392">
    <property type="entry name" value="GntR"/>
    <property type="match status" value="1"/>
</dbReference>
<dbReference type="GO" id="GO:0003677">
    <property type="term" value="F:DNA binding"/>
    <property type="evidence" value="ECO:0007669"/>
    <property type="project" value="UniProtKB-KW"/>
</dbReference>
<dbReference type="InterPro" id="IPR036390">
    <property type="entry name" value="WH_DNA-bd_sf"/>
</dbReference>
<organism evidence="9 10">
    <name type="scientific">Cytobacillus firmus DS1</name>
    <dbReference type="NCBI Taxonomy" id="1307436"/>
    <lineage>
        <taxon>Bacteria</taxon>
        <taxon>Bacillati</taxon>
        <taxon>Bacillota</taxon>
        <taxon>Bacilli</taxon>
        <taxon>Bacillales</taxon>
        <taxon>Bacillaceae</taxon>
        <taxon>Cytobacillus</taxon>
    </lineage>
</organism>
<keyword evidence="5" id="KW-0805">Transcription regulation</keyword>
<dbReference type="Pfam" id="PF00155">
    <property type="entry name" value="Aminotran_1_2"/>
    <property type="match status" value="1"/>
</dbReference>
<dbReference type="GO" id="GO:0003700">
    <property type="term" value="F:DNA-binding transcription factor activity"/>
    <property type="evidence" value="ECO:0007669"/>
    <property type="project" value="InterPro"/>
</dbReference>
<dbReference type="EMBL" id="APVL01000003">
    <property type="protein sequence ID" value="EWG12296.1"/>
    <property type="molecule type" value="Genomic_DNA"/>
</dbReference>
<dbReference type="SUPFAM" id="SSF46785">
    <property type="entry name" value="Winged helix' DNA-binding domain"/>
    <property type="match status" value="1"/>
</dbReference>
<dbReference type="Gene3D" id="1.10.10.10">
    <property type="entry name" value="Winged helix-like DNA-binding domain superfamily/Winged helix DNA-binding domain"/>
    <property type="match status" value="1"/>
</dbReference>
<evidence type="ECO:0000256" key="3">
    <source>
        <dbReference type="ARBA" id="ARBA00022576"/>
    </source>
</evidence>
<dbReference type="RefSeq" id="WP_035328233.1">
    <property type="nucleotide sequence ID" value="NZ_APVL01000003.1"/>
</dbReference>
<dbReference type="InterPro" id="IPR036388">
    <property type="entry name" value="WH-like_DNA-bd_sf"/>
</dbReference>
<dbReference type="InterPro" id="IPR015421">
    <property type="entry name" value="PyrdxlP-dep_Trfase_major"/>
</dbReference>
<dbReference type="eggNOG" id="COG1167">
    <property type="taxonomic scope" value="Bacteria"/>
</dbReference>
<keyword evidence="7" id="KW-0804">Transcription</keyword>
<evidence type="ECO:0000313" key="9">
    <source>
        <dbReference type="EMBL" id="EWG12296.1"/>
    </source>
</evidence>
<dbReference type="OrthoDB" id="9808770at2"/>
<protein>
    <submittedName>
        <fullName evidence="9">Transcriptional regulator</fullName>
    </submittedName>
</protein>
<comment type="cofactor">
    <cofactor evidence="1">
        <name>pyridoxal 5'-phosphate</name>
        <dbReference type="ChEBI" id="CHEBI:597326"/>
    </cofactor>
</comment>
<keyword evidence="4" id="KW-0663">Pyridoxal phosphate</keyword>
<evidence type="ECO:0000256" key="5">
    <source>
        <dbReference type="ARBA" id="ARBA00023015"/>
    </source>
</evidence>
<sequence length="467" mass="52650">MLTLHPNVPHYRQIYENIKNDIINGNLHANVKLPSIRSLADHLNISTTPVEAAYQQLAAEGLIESRARKGFFVNGLPPDYLRLGIRSSNEHESNSLFPARDTPGGYLYDFHISAIEKEAFPLSSWKKVTAEVVSDDRLNLNYGEPQGELGLRIQLVHYLRNFRGVHCRPEQIIIAGDQAYLMFLLSMLLKEKYSDLAIENPGYQLIPAVFRKSGFSILPMPLDEDGINIHSLLKCECKLAAVTPSHQFPTGKLMSLEKRQSLLNWARNRNGYIIEDDYDGEFQYDNKPLPSLQGLSENTNVIYLGGFSQILAPAIGIHYMVLPYDLLEDYHRIRIELMLEHPASRLSQFTLQSFMEQGYLAKHIRRARKLYKEKHERLVAALETHLGGKMSITGRGAGFHITISVNDTRTSGELCLLAKNKGVRIIDANAFYVKASEPLPPSIMIGFAGILLDQIEPGIKKLAEAWS</sequence>
<evidence type="ECO:0000259" key="8">
    <source>
        <dbReference type="PROSITE" id="PS50949"/>
    </source>
</evidence>
<keyword evidence="3" id="KW-0032">Aminotransferase</keyword>
<dbReference type="CDD" id="cd00609">
    <property type="entry name" value="AAT_like"/>
    <property type="match status" value="1"/>
</dbReference>
<dbReference type="PATRIC" id="fig|1307436.3.peg.1246"/>
<evidence type="ECO:0000313" key="10">
    <source>
        <dbReference type="Proteomes" id="UP000019270"/>
    </source>
</evidence>
<dbReference type="Proteomes" id="UP000019270">
    <property type="component" value="Unassembled WGS sequence"/>
</dbReference>
<dbReference type="InterPro" id="IPR004839">
    <property type="entry name" value="Aminotransferase_I/II_large"/>
</dbReference>
<keyword evidence="3" id="KW-0808">Transferase</keyword>
<dbReference type="SMART" id="SM00345">
    <property type="entry name" value="HTH_GNTR"/>
    <property type="match status" value="1"/>
</dbReference>
<dbReference type="InterPro" id="IPR051446">
    <property type="entry name" value="HTH_trans_reg/aminotransferase"/>
</dbReference>
<proteinExistence type="inferred from homology"/>
<dbReference type="Gene3D" id="3.40.640.10">
    <property type="entry name" value="Type I PLP-dependent aspartate aminotransferase-like (Major domain)"/>
    <property type="match status" value="1"/>
</dbReference>
<dbReference type="PROSITE" id="PS50949">
    <property type="entry name" value="HTH_GNTR"/>
    <property type="match status" value="1"/>
</dbReference>
<evidence type="ECO:0000256" key="7">
    <source>
        <dbReference type="ARBA" id="ARBA00023163"/>
    </source>
</evidence>
<gene>
    <name evidence="9" type="ORF">PBF_05863</name>
</gene>
<dbReference type="PANTHER" id="PTHR46577">
    <property type="entry name" value="HTH-TYPE TRANSCRIPTIONAL REGULATORY PROTEIN GABR"/>
    <property type="match status" value="1"/>
</dbReference>
<dbReference type="CDD" id="cd07377">
    <property type="entry name" value="WHTH_GntR"/>
    <property type="match status" value="1"/>
</dbReference>
<evidence type="ECO:0000256" key="2">
    <source>
        <dbReference type="ARBA" id="ARBA00005384"/>
    </source>
</evidence>
<feature type="domain" description="HTH gntR-type" evidence="8">
    <location>
        <begin position="8"/>
        <end position="76"/>
    </location>
</feature>
<keyword evidence="6" id="KW-0238">DNA-binding</keyword>
<dbReference type="InterPro" id="IPR000524">
    <property type="entry name" value="Tscrpt_reg_HTH_GntR"/>
</dbReference>
<dbReference type="PANTHER" id="PTHR46577:SF1">
    <property type="entry name" value="HTH-TYPE TRANSCRIPTIONAL REGULATORY PROTEIN GABR"/>
    <property type="match status" value="1"/>
</dbReference>
<reference evidence="9 10" key="2">
    <citation type="journal article" date="2016" name="Sci. Rep.">
        <title>A novel serine protease, Sep1, from Bacillus firmus DS-1 has nematicidal activity and degrades multiple intestinal-associated nematode proteins.</title>
        <authorList>
            <person name="Geng C."/>
            <person name="Nie X."/>
            <person name="Tang Z."/>
            <person name="Zhang Y."/>
            <person name="Lin J."/>
            <person name="Sun M."/>
            <person name="Peng D."/>
        </authorList>
    </citation>
    <scope>NUCLEOTIDE SEQUENCE [LARGE SCALE GENOMIC DNA]</scope>
    <source>
        <strain evidence="9 10">DS1</strain>
    </source>
</reference>
<evidence type="ECO:0000256" key="6">
    <source>
        <dbReference type="ARBA" id="ARBA00023125"/>
    </source>
</evidence>
<dbReference type="GO" id="GO:0008483">
    <property type="term" value="F:transaminase activity"/>
    <property type="evidence" value="ECO:0007669"/>
    <property type="project" value="UniProtKB-KW"/>
</dbReference>
<dbReference type="GO" id="GO:0030170">
    <property type="term" value="F:pyridoxal phosphate binding"/>
    <property type="evidence" value="ECO:0007669"/>
    <property type="project" value="InterPro"/>
</dbReference>
<dbReference type="SUPFAM" id="SSF53383">
    <property type="entry name" value="PLP-dependent transferases"/>
    <property type="match status" value="1"/>
</dbReference>
<dbReference type="InterPro" id="IPR015424">
    <property type="entry name" value="PyrdxlP-dep_Trfase"/>
</dbReference>